<evidence type="ECO:0000256" key="5">
    <source>
        <dbReference type="ARBA" id="ARBA00022824"/>
    </source>
</evidence>
<dbReference type="PANTHER" id="PTHR12174">
    <property type="entry name" value="SIGNAL PEPTIDE PEPTIDASE"/>
    <property type="match status" value="1"/>
</dbReference>
<accession>A0A0D2ELW6</accession>
<comment type="similarity">
    <text evidence="2">Belongs to the peptidase A22B family.</text>
</comment>
<feature type="transmembrane region" description="Helical" evidence="9">
    <location>
        <begin position="29"/>
        <end position="48"/>
    </location>
</feature>
<comment type="subcellular location">
    <subcellularLocation>
        <location evidence="1">Endoplasmic reticulum membrane</location>
        <topology evidence="1">Multi-pass membrane protein</topology>
    </subcellularLocation>
</comment>
<dbReference type="HOGENOM" id="CLU_023799_1_0_1"/>
<evidence type="ECO:0000256" key="4">
    <source>
        <dbReference type="ARBA" id="ARBA00022801"/>
    </source>
</evidence>
<evidence type="ECO:0000256" key="2">
    <source>
        <dbReference type="ARBA" id="ARBA00006859"/>
    </source>
</evidence>
<feature type="transmembrane region" description="Helical" evidence="9">
    <location>
        <begin position="221"/>
        <end position="240"/>
    </location>
</feature>
<feature type="compositionally biased region" description="Basic and acidic residues" evidence="8">
    <location>
        <begin position="584"/>
        <end position="594"/>
    </location>
</feature>
<gene>
    <name evidence="10" type="ORF">Z517_10123</name>
</gene>
<dbReference type="GeneID" id="25309613"/>
<keyword evidence="5" id="KW-0256">Endoplasmic reticulum</keyword>
<dbReference type="GO" id="GO:0042500">
    <property type="term" value="F:aspartic endopeptidase activity, intramembrane cleaving"/>
    <property type="evidence" value="ECO:0007669"/>
    <property type="project" value="InterPro"/>
</dbReference>
<dbReference type="Pfam" id="PF04258">
    <property type="entry name" value="Peptidase_A22B"/>
    <property type="match status" value="1"/>
</dbReference>
<keyword evidence="7 9" id="KW-0472">Membrane</keyword>
<keyword evidence="11" id="KW-1185">Reference proteome</keyword>
<feature type="transmembrane region" description="Helical" evidence="9">
    <location>
        <begin position="87"/>
        <end position="107"/>
    </location>
</feature>
<feature type="compositionally biased region" description="Low complexity" evidence="8">
    <location>
        <begin position="493"/>
        <end position="504"/>
    </location>
</feature>
<feature type="transmembrane region" description="Helical" evidence="9">
    <location>
        <begin position="418"/>
        <end position="440"/>
    </location>
</feature>
<keyword evidence="3 9" id="KW-0812">Transmembrane</keyword>
<evidence type="ECO:0000256" key="1">
    <source>
        <dbReference type="ARBA" id="ARBA00004477"/>
    </source>
</evidence>
<dbReference type="GO" id="GO:0098554">
    <property type="term" value="C:cytoplasmic side of endoplasmic reticulum membrane"/>
    <property type="evidence" value="ECO:0007669"/>
    <property type="project" value="TreeGrafter"/>
</dbReference>
<evidence type="ECO:0000256" key="6">
    <source>
        <dbReference type="ARBA" id="ARBA00022989"/>
    </source>
</evidence>
<keyword evidence="4" id="KW-0378">Hydrolase</keyword>
<evidence type="ECO:0000313" key="11">
    <source>
        <dbReference type="Proteomes" id="UP000053029"/>
    </source>
</evidence>
<dbReference type="VEuPathDB" id="FungiDB:Z517_10123"/>
<dbReference type="GO" id="GO:0033619">
    <property type="term" value="P:membrane protein proteolysis"/>
    <property type="evidence" value="ECO:0007669"/>
    <property type="project" value="TreeGrafter"/>
</dbReference>
<dbReference type="PANTHER" id="PTHR12174:SF23">
    <property type="entry name" value="MINOR HISTOCOMPATIBILITY ANTIGEN H13"/>
    <property type="match status" value="1"/>
</dbReference>
<feature type="region of interest" description="Disordered" evidence="8">
    <location>
        <begin position="49"/>
        <end position="79"/>
    </location>
</feature>
<proteinExistence type="inferred from homology"/>
<feature type="region of interest" description="Disordered" evidence="8">
    <location>
        <begin position="584"/>
        <end position="619"/>
    </location>
</feature>
<dbReference type="InterPro" id="IPR006639">
    <property type="entry name" value="Preselin/SPP"/>
</dbReference>
<feature type="compositionally biased region" description="Polar residues" evidence="8">
    <location>
        <begin position="508"/>
        <end position="538"/>
    </location>
</feature>
<feature type="transmembrane region" description="Helical" evidence="9">
    <location>
        <begin position="274"/>
        <end position="295"/>
    </location>
</feature>
<sequence>MASEPGPLMELLGQVAYHYESMRPLLPTYIHLLVSAIFPIYTAAHASLSRPPSAAPKKSKKHADGDAEEGEDEDSPTRIESLTPSDAILFPVLAGVTLASLYFILKWLQDPAWLNWVLGIYFSQIGLFFATKFLKDGFSVVRSFILPIEYSRSGMLWKVDQKQRCFRADNGMRNSSPFPGLAGQIPLPSSLVHSIWDLRAILYTKARLEFHLHELITIKTWIEILDVLSLVLSGSIVYVHTFVSKPWFLTNFLGFSFCYGSLQFMTPTTAWTGTLVLSALFFYDIYFVFFTPMMVTVATKLDVPIKLLFPRPDGCVFPVGAPEGSVAMEEYLQCLAKKRTMAMLGLGDIVVPGMMLAFALRFDLYLYYLRQSKKGQQLEGDASKPTYVSATGWWGERFWTSSRLWSKEMKAKRFPKPYFRATILGYLAGMIVTVVVMQVAQHAQPALLYLVPGVLLSFWGTALVKGHLKELWNYSEQPEGDDKEAKDAKGEKGSSPATSKASKASVEDNATTYGAVISQTETTNPVRAQETKSTIETQDTAKTDPENACRRLVHFSITLPGSVPKTAPTDKRYSTKLVTGKEVSEKAMANKDDEGNPVLATSWERRDDGEPLGKRARKS</sequence>
<organism evidence="10 11">
    <name type="scientific">Fonsecaea pedrosoi CBS 271.37</name>
    <dbReference type="NCBI Taxonomy" id="1442368"/>
    <lineage>
        <taxon>Eukaryota</taxon>
        <taxon>Fungi</taxon>
        <taxon>Dikarya</taxon>
        <taxon>Ascomycota</taxon>
        <taxon>Pezizomycotina</taxon>
        <taxon>Eurotiomycetes</taxon>
        <taxon>Chaetothyriomycetidae</taxon>
        <taxon>Chaetothyriales</taxon>
        <taxon>Herpotrichiellaceae</taxon>
        <taxon>Fonsecaea</taxon>
    </lineage>
</organism>
<feature type="compositionally biased region" description="Basic and acidic residues" evidence="8">
    <location>
        <begin position="603"/>
        <end position="613"/>
    </location>
</feature>
<dbReference type="EMBL" id="KN846975">
    <property type="protein sequence ID" value="KIW75382.1"/>
    <property type="molecule type" value="Genomic_DNA"/>
</dbReference>
<evidence type="ECO:0000256" key="9">
    <source>
        <dbReference type="SAM" id="Phobius"/>
    </source>
</evidence>
<protein>
    <submittedName>
        <fullName evidence="10">Unplaced genomic scaffold supercont1.7, whole genome shotgun sequence</fullName>
    </submittedName>
</protein>
<feature type="transmembrane region" description="Helical" evidence="9">
    <location>
        <begin position="446"/>
        <end position="464"/>
    </location>
</feature>
<evidence type="ECO:0000256" key="3">
    <source>
        <dbReference type="ARBA" id="ARBA00022692"/>
    </source>
</evidence>
<dbReference type="Proteomes" id="UP000053029">
    <property type="component" value="Unassembled WGS sequence"/>
</dbReference>
<dbReference type="GO" id="GO:0006465">
    <property type="term" value="P:signal peptide processing"/>
    <property type="evidence" value="ECO:0007669"/>
    <property type="project" value="TreeGrafter"/>
</dbReference>
<evidence type="ECO:0000256" key="7">
    <source>
        <dbReference type="ARBA" id="ARBA00023136"/>
    </source>
</evidence>
<dbReference type="GO" id="GO:0098553">
    <property type="term" value="C:lumenal side of endoplasmic reticulum membrane"/>
    <property type="evidence" value="ECO:0007669"/>
    <property type="project" value="TreeGrafter"/>
</dbReference>
<feature type="transmembrane region" description="Helical" evidence="9">
    <location>
        <begin position="113"/>
        <end position="134"/>
    </location>
</feature>
<evidence type="ECO:0000313" key="10">
    <source>
        <dbReference type="EMBL" id="KIW75382.1"/>
    </source>
</evidence>
<feature type="compositionally biased region" description="Basic and acidic residues" evidence="8">
    <location>
        <begin position="483"/>
        <end position="492"/>
    </location>
</feature>
<feature type="region of interest" description="Disordered" evidence="8">
    <location>
        <begin position="477"/>
        <end position="546"/>
    </location>
</feature>
<evidence type="ECO:0000256" key="8">
    <source>
        <dbReference type="SAM" id="MobiDB-lite"/>
    </source>
</evidence>
<dbReference type="RefSeq" id="XP_013279190.1">
    <property type="nucleotide sequence ID" value="XM_013423736.1"/>
</dbReference>
<feature type="transmembrane region" description="Helical" evidence="9">
    <location>
        <begin position="349"/>
        <end position="368"/>
    </location>
</feature>
<reference evidence="10 11" key="1">
    <citation type="submission" date="2015-01" db="EMBL/GenBank/DDBJ databases">
        <title>The Genome Sequence of Fonsecaea pedrosoi CBS 271.37.</title>
        <authorList>
            <consortium name="The Broad Institute Genomics Platform"/>
            <person name="Cuomo C."/>
            <person name="de Hoog S."/>
            <person name="Gorbushina A."/>
            <person name="Stielow B."/>
            <person name="Teixiera M."/>
            <person name="Abouelleil A."/>
            <person name="Chapman S.B."/>
            <person name="Priest M."/>
            <person name="Young S.K."/>
            <person name="Wortman J."/>
            <person name="Nusbaum C."/>
            <person name="Birren B."/>
        </authorList>
    </citation>
    <scope>NUCLEOTIDE SEQUENCE [LARGE SCALE GENOMIC DNA]</scope>
    <source>
        <strain evidence="10 11">CBS 271.37</strain>
    </source>
</reference>
<dbReference type="MEROPS" id="A22.008"/>
<dbReference type="STRING" id="1442368.A0A0D2ELW6"/>
<dbReference type="InterPro" id="IPR007369">
    <property type="entry name" value="Peptidase_A22B_SPP"/>
</dbReference>
<keyword evidence="6 9" id="KW-1133">Transmembrane helix</keyword>
<dbReference type="AlphaFoldDB" id="A0A0D2ELW6"/>
<dbReference type="SMART" id="SM00730">
    <property type="entry name" value="PSN"/>
    <property type="match status" value="1"/>
</dbReference>
<dbReference type="OrthoDB" id="29661at2759"/>
<name>A0A0D2ELW6_9EURO</name>